<proteinExistence type="predicted"/>
<accession>A0A839GWX8</accession>
<evidence type="ECO:0000313" key="1">
    <source>
        <dbReference type="EMBL" id="MBA9078928.1"/>
    </source>
</evidence>
<dbReference type="EMBL" id="JACJIQ010000017">
    <property type="protein sequence ID" value="MBA9078928.1"/>
    <property type="molecule type" value="Genomic_DNA"/>
</dbReference>
<sequence>MKKLNTNFIEVGARQPMGKRSVEHLQQGFAEALEALARGVIGGHAGVVILHGAEVSRNGQDFTVTAGAAFYQGEIYLVPAAAFTAPAGQVGVWKVREVFAGGDPVMFTDFQLRNVHAVRTLELEAGAAGSGVADYADVKTYLGLLGLDRFALAEQAEPMLLSYDHGSDYGSWPAAKYRRDSLGTVHLSGVRNLQPFGVFPLTTVRIATLPLGFRPAEVVMFLSRSLDGQLYRILVHPDGEVRLTMETAVDNQTEVRISLSGMSFQVVS</sequence>
<dbReference type="AlphaFoldDB" id="A0A839GWX8"/>
<comment type="caution">
    <text evidence="1">The sequence shown here is derived from an EMBL/GenBank/DDBJ whole genome shotgun (WGS) entry which is preliminary data.</text>
</comment>
<protein>
    <submittedName>
        <fullName evidence="1">Uncharacterized protein</fullName>
    </submittedName>
</protein>
<evidence type="ECO:0000313" key="2">
    <source>
        <dbReference type="Proteomes" id="UP000563094"/>
    </source>
</evidence>
<keyword evidence="2" id="KW-1185">Reference proteome</keyword>
<gene>
    <name evidence="1" type="ORF">FHS90_003662</name>
</gene>
<reference evidence="1 2" key="1">
    <citation type="submission" date="2020-08" db="EMBL/GenBank/DDBJ databases">
        <title>Genomic Encyclopedia of Type Strains, Phase IV (KMG-IV): sequencing the most valuable type-strain genomes for metagenomic binning, comparative biology and taxonomic classification.</title>
        <authorList>
            <person name="Goeker M."/>
        </authorList>
    </citation>
    <scope>NUCLEOTIDE SEQUENCE [LARGE SCALE GENOMIC DNA]</scope>
    <source>
        <strain evidence="1 2">DSM 29854</strain>
    </source>
</reference>
<dbReference type="Proteomes" id="UP000563094">
    <property type="component" value="Unassembled WGS sequence"/>
</dbReference>
<dbReference type="RefSeq" id="WP_182513987.1">
    <property type="nucleotide sequence ID" value="NZ_JACJIQ010000017.1"/>
</dbReference>
<organism evidence="1 2">
    <name type="scientific">Rufibacter quisquiliarum</name>
    <dbReference type="NCBI Taxonomy" id="1549639"/>
    <lineage>
        <taxon>Bacteria</taxon>
        <taxon>Pseudomonadati</taxon>
        <taxon>Bacteroidota</taxon>
        <taxon>Cytophagia</taxon>
        <taxon>Cytophagales</taxon>
        <taxon>Hymenobacteraceae</taxon>
        <taxon>Rufibacter</taxon>
    </lineage>
</organism>
<name>A0A839GWX8_9BACT</name>